<dbReference type="Pfam" id="PF12867">
    <property type="entry name" value="DinB_2"/>
    <property type="match status" value="1"/>
</dbReference>
<dbReference type="RefSeq" id="WP_049738439.1">
    <property type="nucleotide sequence ID" value="NZ_BJON01000016.1"/>
</dbReference>
<name>A0A0K9YUL9_9BACL</name>
<dbReference type="Proteomes" id="UP000319578">
    <property type="component" value="Unassembled WGS sequence"/>
</dbReference>
<feature type="domain" description="DinB-like" evidence="1">
    <location>
        <begin position="11"/>
        <end position="145"/>
    </location>
</feature>
<protein>
    <recommendedName>
        <fullName evidence="1">DinB-like domain-containing protein</fullName>
    </recommendedName>
</protein>
<organism evidence="3 4">
    <name type="scientific">Brevibacillus reuszeri</name>
    <dbReference type="NCBI Taxonomy" id="54915"/>
    <lineage>
        <taxon>Bacteria</taxon>
        <taxon>Bacillati</taxon>
        <taxon>Bacillota</taxon>
        <taxon>Bacilli</taxon>
        <taxon>Bacillales</taxon>
        <taxon>Paenibacillaceae</taxon>
        <taxon>Brevibacillus</taxon>
    </lineage>
</organism>
<dbReference type="STRING" id="54915.ADS79_10950"/>
<gene>
    <name evidence="3" type="ORF">ADS79_10950</name>
    <name evidence="2" type="ORF">BRE01_42360</name>
</gene>
<dbReference type="OrthoDB" id="4295522at2"/>
<dbReference type="EMBL" id="BJON01000016">
    <property type="protein sequence ID" value="GED70534.1"/>
    <property type="molecule type" value="Genomic_DNA"/>
</dbReference>
<dbReference type="InterPro" id="IPR024775">
    <property type="entry name" value="DinB-like"/>
</dbReference>
<evidence type="ECO:0000313" key="4">
    <source>
        <dbReference type="Proteomes" id="UP000036834"/>
    </source>
</evidence>
<evidence type="ECO:0000313" key="3">
    <source>
        <dbReference type="EMBL" id="KNB72386.1"/>
    </source>
</evidence>
<dbReference type="InterPro" id="IPR034660">
    <property type="entry name" value="DinB/YfiT-like"/>
</dbReference>
<dbReference type="Gene3D" id="1.20.120.450">
    <property type="entry name" value="dinb family like domain"/>
    <property type="match status" value="1"/>
</dbReference>
<accession>A0A0K9YUL9</accession>
<reference evidence="4" key="1">
    <citation type="submission" date="2015-07" db="EMBL/GenBank/DDBJ databases">
        <title>Genome sequencing project for genomic taxonomy and phylogenomics of Bacillus-like bacteria.</title>
        <authorList>
            <person name="Liu B."/>
            <person name="Wang J."/>
            <person name="Zhu Y."/>
            <person name="Liu G."/>
            <person name="Chen Q."/>
            <person name="Chen Z."/>
            <person name="Lan J."/>
            <person name="Che J."/>
            <person name="Ge C."/>
            <person name="Shi H."/>
            <person name="Pan Z."/>
            <person name="Liu X."/>
        </authorList>
    </citation>
    <scope>NUCLEOTIDE SEQUENCE [LARGE SCALE GENOMIC DNA]</scope>
    <source>
        <strain evidence="4">DSM 9887</strain>
    </source>
</reference>
<sequence>MEKHHIVLFQQLQDYRSETLHAIEGMTEEEVNLVPVGFNNGILWNLGHIYLDQYLWISHLTKEEISIPPGFHEWFAYGTKPADWQTPPPSLDTLRQLLANQPEQIRTMYGERLEEEFPATESGMHTISQVLVRTIFHEGLHLAAITAIRRFLGNTQNV</sequence>
<evidence type="ECO:0000313" key="5">
    <source>
        <dbReference type="Proteomes" id="UP000319578"/>
    </source>
</evidence>
<dbReference type="AlphaFoldDB" id="A0A0K9YUL9"/>
<evidence type="ECO:0000313" key="2">
    <source>
        <dbReference type="EMBL" id="GED70534.1"/>
    </source>
</evidence>
<keyword evidence="5" id="KW-1185">Reference proteome</keyword>
<dbReference type="EMBL" id="LGIQ01000007">
    <property type="protein sequence ID" value="KNB72386.1"/>
    <property type="molecule type" value="Genomic_DNA"/>
</dbReference>
<reference evidence="3" key="2">
    <citation type="submission" date="2015-07" db="EMBL/GenBank/DDBJ databases">
        <title>MeaNS - Measles Nucleotide Surveillance Program.</title>
        <authorList>
            <person name="Tran T."/>
            <person name="Druce J."/>
        </authorList>
    </citation>
    <scope>NUCLEOTIDE SEQUENCE</scope>
    <source>
        <strain evidence="3">DSM 9887</strain>
    </source>
</reference>
<comment type="caution">
    <text evidence="3">The sequence shown here is derived from an EMBL/GenBank/DDBJ whole genome shotgun (WGS) entry which is preliminary data.</text>
</comment>
<proteinExistence type="predicted"/>
<dbReference type="PATRIC" id="fig|54915.3.peg.1142"/>
<dbReference type="Proteomes" id="UP000036834">
    <property type="component" value="Unassembled WGS sequence"/>
</dbReference>
<dbReference type="SUPFAM" id="SSF109854">
    <property type="entry name" value="DinB/YfiT-like putative metalloenzymes"/>
    <property type="match status" value="1"/>
</dbReference>
<evidence type="ECO:0000259" key="1">
    <source>
        <dbReference type="Pfam" id="PF12867"/>
    </source>
</evidence>
<reference evidence="2 5" key="3">
    <citation type="submission" date="2019-06" db="EMBL/GenBank/DDBJ databases">
        <title>Whole genome shotgun sequence of Brevibacillus reuszeri NBRC 15719.</title>
        <authorList>
            <person name="Hosoyama A."/>
            <person name="Uohara A."/>
            <person name="Ohji S."/>
            <person name="Ichikawa N."/>
        </authorList>
    </citation>
    <scope>NUCLEOTIDE SEQUENCE [LARGE SCALE GENOMIC DNA]</scope>
    <source>
        <strain evidence="2 5">NBRC 15719</strain>
    </source>
</reference>